<dbReference type="RefSeq" id="WP_227570110.1">
    <property type="nucleotide sequence ID" value="NZ_CP101988.1"/>
</dbReference>
<dbReference type="Pfam" id="PF13515">
    <property type="entry name" value="FUSC_2"/>
    <property type="match status" value="1"/>
</dbReference>
<name>A0ABY5L0G7_9CELL</name>
<evidence type="ECO:0000256" key="4">
    <source>
        <dbReference type="ARBA" id="ARBA00023136"/>
    </source>
</evidence>
<sequence length="378" mass="39653">MSTAGAAAPRSRADRLRAARDEAATRVTEGWRRVRSARFAILQAASAAAIAYGISHTLLGHPYPIFAPIAAWIALGFSEDRQLRRILEISAGVAVGIGLAELLVSGIGSGAWQVGVVLALAALIGRFIDKGQLVARLAGSQAIVVVGFPSTAAGGGGLGRLTDAIIGGLAAFVIVAVTPSDPRRLPRRHAHTAILELAVVLRLAARGLREQVPQDLEEALLAGRSSQSALDAWKTSATDTRKNARVTPLGRRYQADLRALEDAAVMTDRAMRNARVLARRALTAIPTDATASVVELAGAIDQIADAVDELGEQLTGGGHEGRARALLTAAAERLDPYRIAQDDIRLQSLVLLARSLVVDLFEASGATAAEARTHLPSI</sequence>
<protein>
    <submittedName>
        <fullName evidence="7">FUSC family protein</fullName>
    </submittedName>
</protein>
<dbReference type="InterPro" id="IPR049453">
    <property type="entry name" value="Memb_transporter_dom"/>
</dbReference>
<keyword evidence="2 5" id="KW-0812">Transmembrane</keyword>
<feature type="transmembrane region" description="Helical" evidence="5">
    <location>
        <begin position="36"/>
        <end position="55"/>
    </location>
</feature>
<proteinExistence type="predicted"/>
<gene>
    <name evidence="7" type="ORF">NP064_14680</name>
</gene>
<evidence type="ECO:0000256" key="1">
    <source>
        <dbReference type="ARBA" id="ARBA00004141"/>
    </source>
</evidence>
<comment type="subcellular location">
    <subcellularLocation>
        <location evidence="1">Membrane</location>
        <topology evidence="1">Multi-pass membrane protein</topology>
    </subcellularLocation>
</comment>
<evidence type="ECO:0000259" key="6">
    <source>
        <dbReference type="Pfam" id="PF13515"/>
    </source>
</evidence>
<feature type="domain" description="Integral membrane bound transporter" evidence="6">
    <location>
        <begin position="51"/>
        <end position="174"/>
    </location>
</feature>
<accession>A0ABY5L0G7</accession>
<dbReference type="EMBL" id="CP101988">
    <property type="protein sequence ID" value="UUI75007.1"/>
    <property type="molecule type" value="Genomic_DNA"/>
</dbReference>
<keyword evidence="3 5" id="KW-1133">Transmembrane helix</keyword>
<keyword evidence="8" id="KW-1185">Reference proteome</keyword>
<organism evidence="7 8">
    <name type="scientific">Cellulomonas chengniuliangii</name>
    <dbReference type="NCBI Taxonomy" id="2968084"/>
    <lineage>
        <taxon>Bacteria</taxon>
        <taxon>Bacillati</taxon>
        <taxon>Actinomycetota</taxon>
        <taxon>Actinomycetes</taxon>
        <taxon>Micrococcales</taxon>
        <taxon>Cellulomonadaceae</taxon>
        <taxon>Cellulomonas</taxon>
    </lineage>
</organism>
<evidence type="ECO:0000256" key="5">
    <source>
        <dbReference type="SAM" id="Phobius"/>
    </source>
</evidence>
<evidence type="ECO:0000313" key="7">
    <source>
        <dbReference type="EMBL" id="UUI75007.1"/>
    </source>
</evidence>
<evidence type="ECO:0000256" key="3">
    <source>
        <dbReference type="ARBA" id="ARBA00022989"/>
    </source>
</evidence>
<keyword evidence="4 5" id="KW-0472">Membrane</keyword>
<reference evidence="7 8" key="1">
    <citation type="submission" date="2022-07" db="EMBL/GenBank/DDBJ databases">
        <title>Novel species in genus cellulomonas.</title>
        <authorList>
            <person name="Ye L."/>
        </authorList>
    </citation>
    <scope>NUCLEOTIDE SEQUENCE [LARGE SCALE GENOMIC DNA]</scope>
    <source>
        <strain evidence="8">zg-Y338</strain>
    </source>
</reference>
<feature type="transmembrane region" description="Helical" evidence="5">
    <location>
        <begin position="133"/>
        <end position="152"/>
    </location>
</feature>
<feature type="transmembrane region" description="Helical" evidence="5">
    <location>
        <begin position="110"/>
        <end position="128"/>
    </location>
</feature>
<dbReference type="Proteomes" id="UP001316189">
    <property type="component" value="Chromosome"/>
</dbReference>
<evidence type="ECO:0000313" key="8">
    <source>
        <dbReference type="Proteomes" id="UP001316189"/>
    </source>
</evidence>
<evidence type="ECO:0000256" key="2">
    <source>
        <dbReference type="ARBA" id="ARBA00022692"/>
    </source>
</evidence>